<dbReference type="eggNOG" id="ENOG502SKUC">
    <property type="taxonomic scope" value="Eukaryota"/>
</dbReference>
<feature type="region of interest" description="Disordered" evidence="1">
    <location>
        <begin position="332"/>
        <end position="366"/>
    </location>
</feature>
<dbReference type="AlphaFoldDB" id="A8N201"/>
<gene>
    <name evidence="2" type="ORF">CC1G_03694</name>
</gene>
<dbReference type="InParanoid" id="A8N201"/>
<name>A8N201_COPC7</name>
<dbReference type="GeneID" id="6005326"/>
<dbReference type="RefSeq" id="XP_001828900.1">
    <property type="nucleotide sequence ID" value="XM_001828848.2"/>
</dbReference>
<dbReference type="VEuPathDB" id="FungiDB:CC1G_03694"/>
<protein>
    <submittedName>
        <fullName evidence="2">Uncharacterized protein</fullName>
    </submittedName>
</protein>
<sequence length="379" mass="41523">MQIPHIEISLAPPEPIPVEPYSPFANSTFQLPQQDDDGFRPLHLTPPPVHTRFIRNRTRDDQAKQAGKGLDRARFEALLNASKERQAGAKKATDLRKEVALKVHKNKQAERRALFLSKVLAPPSPTATTTPVTPPESPAVFHYSLPSPGLVSPLAHYESLHDEVNSDGLPCKPWVEQVDFKLLSAPPKPKHISTRKFKQGLPSLEQISARLNCYRSARAFNDNNEVPAIQSAPVSNHLVVGRLKMPVRSAAAKAPSITVTDTTTPLAVEPVKIQPPSSPLLTASSDLKITTLVVPRTQSVSPTELTRVNLLALNSRESRSSAMLTTLRRRTQSTATFGLPPRSPTEIKAARRHSAPPETSPLRERSGFEHPILALPGAF</sequence>
<comment type="caution">
    <text evidence="2">The sequence shown here is derived from an EMBL/GenBank/DDBJ whole genome shotgun (WGS) entry which is preliminary data.</text>
</comment>
<dbReference type="Proteomes" id="UP000001861">
    <property type="component" value="Unassembled WGS sequence"/>
</dbReference>
<proteinExistence type="predicted"/>
<dbReference type="EMBL" id="AACS02000001">
    <property type="protein sequence ID" value="EAU92907.1"/>
    <property type="molecule type" value="Genomic_DNA"/>
</dbReference>
<dbReference type="OMA" id="CQPWVEQ"/>
<accession>A8N201</accession>
<reference evidence="2 3" key="1">
    <citation type="journal article" date="2010" name="Proc. Natl. Acad. Sci. U.S.A.">
        <title>Insights into evolution of multicellular fungi from the assembled chromosomes of the mushroom Coprinopsis cinerea (Coprinus cinereus).</title>
        <authorList>
            <person name="Stajich J.E."/>
            <person name="Wilke S.K."/>
            <person name="Ahren D."/>
            <person name="Au C.H."/>
            <person name="Birren B.W."/>
            <person name="Borodovsky M."/>
            <person name="Burns C."/>
            <person name="Canback B."/>
            <person name="Casselton L.A."/>
            <person name="Cheng C.K."/>
            <person name="Deng J."/>
            <person name="Dietrich F.S."/>
            <person name="Fargo D.C."/>
            <person name="Farman M.L."/>
            <person name="Gathman A.C."/>
            <person name="Goldberg J."/>
            <person name="Guigo R."/>
            <person name="Hoegger P.J."/>
            <person name="Hooker J.B."/>
            <person name="Huggins A."/>
            <person name="James T.Y."/>
            <person name="Kamada T."/>
            <person name="Kilaru S."/>
            <person name="Kodira C."/>
            <person name="Kues U."/>
            <person name="Kupfer D."/>
            <person name="Kwan H.S."/>
            <person name="Lomsadze A."/>
            <person name="Li W."/>
            <person name="Lilly W.W."/>
            <person name="Ma L.J."/>
            <person name="Mackey A.J."/>
            <person name="Manning G."/>
            <person name="Martin F."/>
            <person name="Muraguchi H."/>
            <person name="Natvig D.O."/>
            <person name="Palmerini H."/>
            <person name="Ramesh M.A."/>
            <person name="Rehmeyer C.J."/>
            <person name="Roe B.A."/>
            <person name="Shenoy N."/>
            <person name="Stanke M."/>
            <person name="Ter-Hovhannisyan V."/>
            <person name="Tunlid A."/>
            <person name="Velagapudi R."/>
            <person name="Vision T.J."/>
            <person name="Zeng Q."/>
            <person name="Zolan M.E."/>
            <person name="Pukkila P.J."/>
        </authorList>
    </citation>
    <scope>NUCLEOTIDE SEQUENCE [LARGE SCALE GENOMIC DNA]</scope>
    <source>
        <strain evidence="3">Okayama-7 / 130 / ATCC MYA-4618 / FGSC 9003</strain>
    </source>
</reference>
<keyword evidence="3" id="KW-1185">Reference proteome</keyword>
<evidence type="ECO:0000256" key="1">
    <source>
        <dbReference type="SAM" id="MobiDB-lite"/>
    </source>
</evidence>
<evidence type="ECO:0000313" key="3">
    <source>
        <dbReference type="Proteomes" id="UP000001861"/>
    </source>
</evidence>
<organism evidence="2 3">
    <name type="scientific">Coprinopsis cinerea (strain Okayama-7 / 130 / ATCC MYA-4618 / FGSC 9003)</name>
    <name type="common">Inky cap fungus</name>
    <name type="synonym">Hormographiella aspergillata</name>
    <dbReference type="NCBI Taxonomy" id="240176"/>
    <lineage>
        <taxon>Eukaryota</taxon>
        <taxon>Fungi</taxon>
        <taxon>Dikarya</taxon>
        <taxon>Basidiomycota</taxon>
        <taxon>Agaricomycotina</taxon>
        <taxon>Agaricomycetes</taxon>
        <taxon>Agaricomycetidae</taxon>
        <taxon>Agaricales</taxon>
        <taxon>Agaricineae</taxon>
        <taxon>Psathyrellaceae</taxon>
        <taxon>Coprinopsis</taxon>
    </lineage>
</organism>
<dbReference type="KEGG" id="cci:CC1G_03694"/>
<dbReference type="OrthoDB" id="3250108at2759"/>
<evidence type="ECO:0000313" key="2">
    <source>
        <dbReference type="EMBL" id="EAU92907.1"/>
    </source>
</evidence>